<comment type="cofactor">
    <cofactor evidence="1">
        <name>Zn(2+)</name>
        <dbReference type="ChEBI" id="CHEBI:29105"/>
    </cofactor>
</comment>
<dbReference type="InterPro" id="IPR032466">
    <property type="entry name" value="Metal_Hydrolase"/>
</dbReference>
<keyword evidence="8" id="KW-1185">Reference proteome</keyword>
<protein>
    <submittedName>
        <fullName evidence="7">Adenosine deaminase</fullName>
        <ecNumber evidence="7">3.5.4.4</ecNumber>
    </submittedName>
</protein>
<keyword evidence="4 7" id="KW-0378">Hydrolase</keyword>
<organism evidence="7 8">
    <name type="scientific">Pseudobacteroides cellulosolvens ATCC 35603 = DSM 2933</name>
    <dbReference type="NCBI Taxonomy" id="398512"/>
    <lineage>
        <taxon>Bacteria</taxon>
        <taxon>Bacillati</taxon>
        <taxon>Bacillota</taxon>
        <taxon>Clostridia</taxon>
        <taxon>Eubacteriales</taxon>
        <taxon>Oscillospiraceae</taxon>
        <taxon>Pseudobacteroides</taxon>
    </lineage>
</organism>
<evidence type="ECO:0000256" key="4">
    <source>
        <dbReference type="ARBA" id="ARBA00022801"/>
    </source>
</evidence>
<comment type="similarity">
    <text evidence="2">Belongs to the metallo-dependent hydrolases superfamily. Adenosine and AMP deaminases family.</text>
</comment>
<dbReference type="STRING" id="398512.Bccel_0782"/>
<dbReference type="Proteomes" id="UP000036923">
    <property type="component" value="Unassembled WGS sequence"/>
</dbReference>
<dbReference type="EMBL" id="LGTC01000001">
    <property type="protein sequence ID" value="KNY25522.1"/>
    <property type="molecule type" value="Genomic_DNA"/>
</dbReference>
<evidence type="ECO:0000259" key="6">
    <source>
        <dbReference type="Pfam" id="PF00962"/>
    </source>
</evidence>
<evidence type="ECO:0000256" key="3">
    <source>
        <dbReference type="ARBA" id="ARBA00022723"/>
    </source>
</evidence>
<dbReference type="PANTHER" id="PTHR43114:SF6">
    <property type="entry name" value="ADENINE DEAMINASE"/>
    <property type="match status" value="1"/>
</dbReference>
<dbReference type="GO" id="GO:0046872">
    <property type="term" value="F:metal ion binding"/>
    <property type="evidence" value="ECO:0007669"/>
    <property type="project" value="UniProtKB-KW"/>
</dbReference>
<accession>A0A0L6JJB6</accession>
<dbReference type="Pfam" id="PF00962">
    <property type="entry name" value="A_deaminase"/>
    <property type="match status" value="1"/>
</dbReference>
<keyword evidence="5" id="KW-0862">Zinc</keyword>
<dbReference type="eggNOG" id="COG1816">
    <property type="taxonomic scope" value="Bacteria"/>
</dbReference>
<dbReference type="PANTHER" id="PTHR43114">
    <property type="entry name" value="ADENINE DEAMINASE"/>
    <property type="match status" value="1"/>
</dbReference>
<dbReference type="AlphaFoldDB" id="A0A0L6JJB6"/>
<name>A0A0L6JJB6_9FIRM</name>
<evidence type="ECO:0000256" key="5">
    <source>
        <dbReference type="ARBA" id="ARBA00022833"/>
    </source>
</evidence>
<feature type="domain" description="Adenosine deaminase" evidence="6">
    <location>
        <begin position="119"/>
        <end position="312"/>
    </location>
</feature>
<keyword evidence="3" id="KW-0479">Metal-binding</keyword>
<sequence length="318" mass="36377">MMSDYDKLFISAIENRDIQTLKLIPKADLHNHFFLGGRREYINKRLGITIPHLSNKLHSMDEMHTWVEKNIGDIFGTTDKRRLAIEATFVQANDDGVTVLEIGDDVWANGHFYGGNVNLLIETFQEMQEMFAPKIEFRFQIGLSRHCPVNMLEEWIVPFLDKDCFFSIDLYGDEMAQPIKNFKPIYRKAKEKGLLLKAHVGEWGCADSVKEAVEELELNEVQHGISAYKSPAIMNWLADNKIQLNICPTSNVMLNRVESIKVHPIKTLFDHGIKVTVNSDDILVFGQSVSQEFINLYDAGLFNAKELNIIRKYGLGIQ</sequence>
<proteinExistence type="inferred from homology"/>
<dbReference type="Gene3D" id="3.20.20.140">
    <property type="entry name" value="Metal-dependent hydrolases"/>
    <property type="match status" value="1"/>
</dbReference>
<dbReference type="GO" id="GO:0000034">
    <property type="term" value="F:adenine deaminase activity"/>
    <property type="evidence" value="ECO:0007669"/>
    <property type="project" value="TreeGrafter"/>
</dbReference>
<dbReference type="EC" id="3.5.4.4" evidence="7"/>
<dbReference type="GO" id="GO:0006146">
    <property type="term" value="P:adenine catabolic process"/>
    <property type="evidence" value="ECO:0007669"/>
    <property type="project" value="TreeGrafter"/>
</dbReference>
<comment type="caution">
    <text evidence="7">The sequence shown here is derived from an EMBL/GenBank/DDBJ whole genome shotgun (WGS) entry which is preliminary data.</text>
</comment>
<dbReference type="InterPro" id="IPR001365">
    <property type="entry name" value="A_deaminase_dom"/>
</dbReference>
<gene>
    <name evidence="7" type="ORF">Bccel_0782</name>
</gene>
<evidence type="ECO:0000256" key="2">
    <source>
        <dbReference type="ARBA" id="ARBA00006676"/>
    </source>
</evidence>
<evidence type="ECO:0000313" key="7">
    <source>
        <dbReference type="EMBL" id="KNY25522.1"/>
    </source>
</evidence>
<evidence type="ECO:0000313" key="8">
    <source>
        <dbReference type="Proteomes" id="UP000036923"/>
    </source>
</evidence>
<reference evidence="8" key="1">
    <citation type="submission" date="2015-07" db="EMBL/GenBank/DDBJ databases">
        <title>Near-Complete Genome Sequence of the Cellulolytic Bacterium Bacteroides (Pseudobacteroides) cellulosolvens ATCC 35603.</title>
        <authorList>
            <person name="Dassa B."/>
            <person name="Utturkar S.M."/>
            <person name="Klingeman D.M."/>
            <person name="Hurt R.A."/>
            <person name="Keller M."/>
            <person name="Xu J."/>
            <person name="Reddy Y.H.K."/>
            <person name="Borovok I."/>
            <person name="Grinberg I.R."/>
            <person name="Lamed R."/>
            <person name="Zhivin O."/>
            <person name="Bayer E.A."/>
            <person name="Brown S.D."/>
        </authorList>
    </citation>
    <scope>NUCLEOTIDE SEQUENCE [LARGE SCALE GENOMIC DNA]</scope>
    <source>
        <strain evidence="8">DSM 2933</strain>
    </source>
</reference>
<dbReference type="GO" id="GO:0005829">
    <property type="term" value="C:cytosol"/>
    <property type="evidence" value="ECO:0007669"/>
    <property type="project" value="TreeGrafter"/>
</dbReference>
<dbReference type="SUPFAM" id="SSF51556">
    <property type="entry name" value="Metallo-dependent hydrolases"/>
    <property type="match status" value="1"/>
</dbReference>
<dbReference type="GO" id="GO:0043103">
    <property type="term" value="P:hypoxanthine salvage"/>
    <property type="evidence" value="ECO:0007669"/>
    <property type="project" value="TreeGrafter"/>
</dbReference>
<dbReference type="InterPro" id="IPR006330">
    <property type="entry name" value="Ado/ade_deaminase"/>
</dbReference>
<evidence type="ECO:0000256" key="1">
    <source>
        <dbReference type="ARBA" id="ARBA00001947"/>
    </source>
</evidence>